<keyword evidence="9" id="KW-1185">Reference proteome</keyword>
<accession>A0ABS5W2E1</accession>
<dbReference type="EMBL" id="JAHFVK010000001">
    <property type="protein sequence ID" value="MBT2133859.1"/>
    <property type="molecule type" value="Genomic_DNA"/>
</dbReference>
<dbReference type="SUPFAM" id="SSF55681">
    <property type="entry name" value="Class II aaRS and biotin synthetases"/>
    <property type="match status" value="1"/>
</dbReference>
<dbReference type="InterPro" id="IPR004408">
    <property type="entry name" value="Biotin_CoA_COase_ligase"/>
</dbReference>
<dbReference type="CDD" id="cd16442">
    <property type="entry name" value="BPL"/>
    <property type="match status" value="1"/>
</dbReference>
<evidence type="ECO:0000256" key="2">
    <source>
        <dbReference type="ARBA" id="ARBA00022741"/>
    </source>
</evidence>
<sequence>MAPPRRCSSLPDKPIRIELIEQTGSTSADLLQRLAALEPVEEGMWLVAERQIAGRGRQGRSWLDGPGNFMGSTTVHIYPQDPPAPTLSFAAALATYEAVLTHLATPQALQLKWPNDLLLGGAKIAGILLERSGNVAVVGIGVNLTASPQLGDRKTGHLAERGPAPDRDAFARDLAASFDRELDRWRQYGTEPLLKRWLAAAHPLGSSLAVHNAEGVRETGEFAGLEPDGALRLRLADGAVRVVHAGDVTIEGG</sequence>
<dbReference type="Gene3D" id="3.30.930.10">
    <property type="entry name" value="Bira Bifunctional Protein, Domain 2"/>
    <property type="match status" value="1"/>
</dbReference>
<keyword evidence="3" id="KW-0067">ATP-binding</keyword>
<evidence type="ECO:0000313" key="9">
    <source>
        <dbReference type="Proteomes" id="UP000811255"/>
    </source>
</evidence>
<comment type="caution">
    <text evidence="8">The sequence shown here is derived from an EMBL/GenBank/DDBJ whole genome shotgun (WGS) entry which is preliminary data.</text>
</comment>
<keyword evidence="4" id="KW-0092">Biotin</keyword>
<dbReference type="PROSITE" id="PS51733">
    <property type="entry name" value="BPL_LPL_CATALYTIC"/>
    <property type="match status" value="1"/>
</dbReference>
<reference evidence="8 9" key="1">
    <citation type="submission" date="2021-05" db="EMBL/GenBank/DDBJ databases">
        <title>Croceibacterium sp. LX-88 genome sequence.</title>
        <authorList>
            <person name="Luo X."/>
        </authorList>
    </citation>
    <scope>NUCLEOTIDE SEQUENCE [LARGE SCALE GENOMIC DNA]</scope>
    <source>
        <strain evidence="8 9">LX-88</strain>
    </source>
</reference>
<keyword evidence="2" id="KW-0547">Nucleotide-binding</keyword>
<evidence type="ECO:0000256" key="4">
    <source>
        <dbReference type="ARBA" id="ARBA00023267"/>
    </source>
</evidence>
<dbReference type="PANTHER" id="PTHR12835:SF5">
    <property type="entry name" value="BIOTIN--PROTEIN LIGASE"/>
    <property type="match status" value="1"/>
</dbReference>
<dbReference type="InterPro" id="IPR003142">
    <property type="entry name" value="BPL_C"/>
</dbReference>
<evidence type="ECO:0000256" key="3">
    <source>
        <dbReference type="ARBA" id="ARBA00022840"/>
    </source>
</evidence>
<organism evidence="8 9">
    <name type="scientific">Croceibacterium selenioxidans</name>
    <dbReference type="NCBI Taxonomy" id="2838833"/>
    <lineage>
        <taxon>Bacteria</taxon>
        <taxon>Pseudomonadati</taxon>
        <taxon>Pseudomonadota</taxon>
        <taxon>Alphaproteobacteria</taxon>
        <taxon>Sphingomonadales</taxon>
        <taxon>Erythrobacteraceae</taxon>
        <taxon>Croceibacterium</taxon>
    </lineage>
</organism>
<dbReference type="Gene3D" id="2.30.30.100">
    <property type="match status" value="1"/>
</dbReference>
<dbReference type="GO" id="GO:0004077">
    <property type="term" value="F:biotin--[biotin carboxyl-carrier protein] ligase activity"/>
    <property type="evidence" value="ECO:0007669"/>
    <property type="project" value="UniProtKB-EC"/>
</dbReference>
<evidence type="ECO:0000259" key="7">
    <source>
        <dbReference type="PROSITE" id="PS51733"/>
    </source>
</evidence>
<protein>
    <recommendedName>
        <fullName evidence="5">biotin--[biotin carboxyl-carrier protein] ligase</fullName>
        <ecNumber evidence="5">6.3.4.15</ecNumber>
    </recommendedName>
</protein>
<dbReference type="InterPro" id="IPR004143">
    <property type="entry name" value="BPL_LPL_catalytic"/>
</dbReference>
<evidence type="ECO:0000313" key="8">
    <source>
        <dbReference type="EMBL" id="MBT2133859.1"/>
    </source>
</evidence>
<name>A0ABS5W2E1_9SPHN</name>
<evidence type="ECO:0000256" key="6">
    <source>
        <dbReference type="ARBA" id="ARBA00047846"/>
    </source>
</evidence>
<dbReference type="NCBIfam" id="TIGR00121">
    <property type="entry name" value="birA_ligase"/>
    <property type="match status" value="1"/>
</dbReference>
<dbReference type="InterPro" id="IPR045864">
    <property type="entry name" value="aa-tRNA-synth_II/BPL/LPL"/>
</dbReference>
<evidence type="ECO:0000256" key="1">
    <source>
        <dbReference type="ARBA" id="ARBA00022598"/>
    </source>
</evidence>
<dbReference type="PANTHER" id="PTHR12835">
    <property type="entry name" value="BIOTIN PROTEIN LIGASE"/>
    <property type="match status" value="1"/>
</dbReference>
<feature type="domain" description="BPL/LPL catalytic" evidence="7">
    <location>
        <begin position="11"/>
        <end position="186"/>
    </location>
</feature>
<dbReference type="EC" id="6.3.4.15" evidence="5"/>
<proteinExistence type="predicted"/>
<dbReference type="Pfam" id="PF03099">
    <property type="entry name" value="BPL_LplA_LipB"/>
    <property type="match status" value="1"/>
</dbReference>
<keyword evidence="1 8" id="KW-0436">Ligase</keyword>
<gene>
    <name evidence="8" type="ORF">KK137_05890</name>
</gene>
<dbReference type="Pfam" id="PF02237">
    <property type="entry name" value="BPL_C"/>
    <property type="match status" value="1"/>
</dbReference>
<dbReference type="InterPro" id="IPR008988">
    <property type="entry name" value="Transcriptional_repressor_C"/>
</dbReference>
<comment type="catalytic activity">
    <reaction evidence="6">
        <text>biotin + L-lysyl-[protein] + ATP = N(6)-biotinyl-L-lysyl-[protein] + AMP + diphosphate + H(+)</text>
        <dbReference type="Rhea" id="RHEA:11756"/>
        <dbReference type="Rhea" id="RHEA-COMP:9752"/>
        <dbReference type="Rhea" id="RHEA-COMP:10505"/>
        <dbReference type="ChEBI" id="CHEBI:15378"/>
        <dbReference type="ChEBI" id="CHEBI:29969"/>
        <dbReference type="ChEBI" id="CHEBI:30616"/>
        <dbReference type="ChEBI" id="CHEBI:33019"/>
        <dbReference type="ChEBI" id="CHEBI:57586"/>
        <dbReference type="ChEBI" id="CHEBI:83144"/>
        <dbReference type="ChEBI" id="CHEBI:456215"/>
        <dbReference type="EC" id="6.3.4.15"/>
    </reaction>
</comment>
<evidence type="ECO:0000256" key="5">
    <source>
        <dbReference type="ARBA" id="ARBA00024227"/>
    </source>
</evidence>
<dbReference type="Proteomes" id="UP000811255">
    <property type="component" value="Unassembled WGS sequence"/>
</dbReference>
<dbReference type="SUPFAM" id="SSF50037">
    <property type="entry name" value="C-terminal domain of transcriptional repressors"/>
    <property type="match status" value="1"/>
</dbReference>